<feature type="compositionally biased region" description="Low complexity" evidence="2">
    <location>
        <begin position="431"/>
        <end position="459"/>
    </location>
</feature>
<dbReference type="GO" id="GO:0015031">
    <property type="term" value="P:protein transport"/>
    <property type="evidence" value="ECO:0007669"/>
    <property type="project" value="TreeGrafter"/>
</dbReference>
<dbReference type="OrthoDB" id="10457424at2759"/>
<comment type="caution">
    <text evidence="4">The sequence shown here is derived from an EMBL/GenBank/DDBJ whole genome shotgun (WGS) entry which is preliminary data.</text>
</comment>
<evidence type="ECO:0000313" key="5">
    <source>
        <dbReference type="Proteomes" id="UP000094527"/>
    </source>
</evidence>
<dbReference type="InterPro" id="IPR011021">
    <property type="entry name" value="Arrestin-like_N"/>
</dbReference>
<dbReference type="EMBL" id="LJIJ01000011">
    <property type="protein sequence ID" value="ODN06092.1"/>
    <property type="molecule type" value="Genomic_DNA"/>
</dbReference>
<dbReference type="SMART" id="SM01017">
    <property type="entry name" value="Arrestin_C"/>
    <property type="match status" value="1"/>
</dbReference>
<evidence type="ECO:0000256" key="1">
    <source>
        <dbReference type="ARBA" id="ARBA00005298"/>
    </source>
</evidence>
<dbReference type="SUPFAM" id="SSF81296">
    <property type="entry name" value="E set domains"/>
    <property type="match status" value="2"/>
</dbReference>
<feature type="domain" description="Arrestin C-terminal-like" evidence="3">
    <location>
        <begin position="218"/>
        <end position="347"/>
    </location>
</feature>
<feature type="region of interest" description="Disordered" evidence="2">
    <location>
        <begin position="368"/>
        <end position="459"/>
    </location>
</feature>
<dbReference type="InterPro" id="IPR014756">
    <property type="entry name" value="Ig_E-set"/>
</dbReference>
<dbReference type="GO" id="GO:0005737">
    <property type="term" value="C:cytoplasm"/>
    <property type="evidence" value="ECO:0007669"/>
    <property type="project" value="TreeGrafter"/>
</dbReference>
<proteinExistence type="inferred from homology"/>
<dbReference type="Proteomes" id="UP000094527">
    <property type="component" value="Unassembled WGS sequence"/>
</dbReference>
<dbReference type="PANTHER" id="PTHR11188:SF17">
    <property type="entry name" value="FI21816P1"/>
    <property type="match status" value="1"/>
</dbReference>
<gene>
    <name evidence="4" type="ORF">Ocin01_00615</name>
</gene>
<evidence type="ECO:0000313" key="4">
    <source>
        <dbReference type="EMBL" id="ODN06092.1"/>
    </source>
</evidence>
<keyword evidence="5" id="KW-1185">Reference proteome</keyword>
<dbReference type="InterPro" id="IPR014752">
    <property type="entry name" value="Arrestin-like_C"/>
</dbReference>
<organism evidence="4 5">
    <name type="scientific">Orchesella cincta</name>
    <name type="common">Springtail</name>
    <name type="synonym">Podura cincta</name>
    <dbReference type="NCBI Taxonomy" id="48709"/>
    <lineage>
        <taxon>Eukaryota</taxon>
        <taxon>Metazoa</taxon>
        <taxon>Ecdysozoa</taxon>
        <taxon>Arthropoda</taxon>
        <taxon>Hexapoda</taxon>
        <taxon>Collembola</taxon>
        <taxon>Entomobryomorpha</taxon>
        <taxon>Entomobryoidea</taxon>
        <taxon>Orchesellidae</taxon>
        <taxon>Orchesellinae</taxon>
        <taxon>Orchesella</taxon>
    </lineage>
</organism>
<dbReference type="OMA" id="TYVWPVN"/>
<dbReference type="Pfam" id="PF02752">
    <property type="entry name" value="Arrestin_C"/>
    <property type="match status" value="1"/>
</dbReference>
<reference evidence="4 5" key="1">
    <citation type="journal article" date="2016" name="Genome Biol. Evol.">
        <title>Gene Family Evolution Reflects Adaptation to Soil Environmental Stressors in the Genome of the Collembolan Orchesella cincta.</title>
        <authorList>
            <person name="Faddeeva-Vakhrusheva A."/>
            <person name="Derks M.F."/>
            <person name="Anvar S.Y."/>
            <person name="Agamennone V."/>
            <person name="Suring W."/>
            <person name="Smit S."/>
            <person name="van Straalen N.M."/>
            <person name="Roelofs D."/>
        </authorList>
    </citation>
    <scope>NUCLEOTIDE SEQUENCE [LARGE SCALE GENOMIC DNA]</scope>
    <source>
        <tissue evidence="4">Mixed pool</tissue>
    </source>
</reference>
<dbReference type="AlphaFoldDB" id="A0A1D2NLH2"/>
<dbReference type="Pfam" id="PF00339">
    <property type="entry name" value="Arrestin_N"/>
    <property type="match status" value="1"/>
</dbReference>
<dbReference type="STRING" id="48709.A0A1D2NLH2"/>
<name>A0A1D2NLH2_ORCCI</name>
<evidence type="ECO:0000256" key="2">
    <source>
        <dbReference type="SAM" id="MobiDB-lite"/>
    </source>
</evidence>
<sequence length="459" mass="52011">MTSFAQLQQHFVHHLNNGSGGSSSPSPVTIPSFAESKIVLSREKRYWSYGPGDKIEGRLILRNQEDLYCCGIRVDLEVIVSVKFREKDWKTFHSTVEDVLLPKVFTYVWPVNWSWVQISGKLTNEKLLCLPASKHVFPFTFQYPSKVVLPGSFSSPYGMVRHQVVAYFQTPWDFVQISSTNLKFRDYYNLALDPVALSPLTYEKQKRSLFHDLVRRSLSQRLAFTLRLPRQGFLPGDDSHFLLTLINQTGKRIERILVSLIQKVCYHTDKNKKKTMGTVLDCTETTEADWAVETIWESSFRVPLGVKPTYRGIIEHTYFIKVQVYLKGNRRAVLKGHVPVIIGTTDNLHDLGHGTSSREMSEHELYTGHYSHTSRRRRSVDLPFQGDQEGKHRSKSPHRGPPPSYSQLPSRASSVDAFPPMYEDAMINSQSATAMALPSTSASSSGSSPKPSTSHASRS</sequence>
<protein>
    <submittedName>
        <fullName evidence="4">Arrestin domain-containing protein 1</fullName>
    </submittedName>
</protein>
<accession>A0A1D2NLH2</accession>
<dbReference type="InterPro" id="IPR050357">
    <property type="entry name" value="Arrestin_domain-protein"/>
</dbReference>
<dbReference type="InterPro" id="IPR011022">
    <property type="entry name" value="Arrestin_C-like"/>
</dbReference>
<comment type="similarity">
    <text evidence="1">Belongs to the arrestin family.</text>
</comment>
<dbReference type="Gene3D" id="2.60.40.640">
    <property type="match status" value="2"/>
</dbReference>
<dbReference type="PANTHER" id="PTHR11188">
    <property type="entry name" value="ARRESTIN DOMAIN CONTAINING PROTEIN"/>
    <property type="match status" value="1"/>
</dbReference>
<evidence type="ECO:0000259" key="3">
    <source>
        <dbReference type="SMART" id="SM01017"/>
    </source>
</evidence>